<reference evidence="2 3" key="1">
    <citation type="submission" date="2024-04" db="EMBL/GenBank/DDBJ databases">
        <title>Tritrichomonas musculus Genome.</title>
        <authorList>
            <person name="Alves-Ferreira E."/>
            <person name="Grigg M."/>
            <person name="Lorenzi H."/>
            <person name="Galac M."/>
        </authorList>
    </citation>
    <scope>NUCLEOTIDE SEQUENCE [LARGE SCALE GENOMIC DNA]</scope>
    <source>
        <strain evidence="2 3">EAF2021</strain>
    </source>
</reference>
<evidence type="ECO:0000313" key="3">
    <source>
        <dbReference type="Proteomes" id="UP001470230"/>
    </source>
</evidence>
<protein>
    <submittedName>
        <fullName evidence="2">Uncharacterized protein</fullName>
    </submittedName>
</protein>
<evidence type="ECO:0000313" key="2">
    <source>
        <dbReference type="EMBL" id="KAK8884884.1"/>
    </source>
</evidence>
<feature type="region of interest" description="Disordered" evidence="1">
    <location>
        <begin position="82"/>
        <end position="146"/>
    </location>
</feature>
<comment type="caution">
    <text evidence="2">The sequence shown here is derived from an EMBL/GenBank/DDBJ whole genome shotgun (WGS) entry which is preliminary data.</text>
</comment>
<feature type="compositionally biased region" description="Low complexity" evidence="1">
    <location>
        <begin position="92"/>
        <end position="128"/>
    </location>
</feature>
<proteinExistence type="predicted"/>
<evidence type="ECO:0000256" key="1">
    <source>
        <dbReference type="SAM" id="MobiDB-lite"/>
    </source>
</evidence>
<sequence length="200" mass="22346">MYPRPNQRTLDLYNEVLENVIRNVGDEWRESGGDFNVLQSISEQWAYQTKKRCNIECVEPQSQPLKRAKQKQEAKNDDLFKLFQPPKEETSSDSSDSSSSPESPKSESSSDLGDSDSNSSKSSSSNSDNKSDDGLGEDSDGEASSMVAPIKARDILFCQYTYESKKRKKGARGFLLNVVNCHFTIDGIPRVVKNGTINFQ</sequence>
<dbReference type="SUPFAM" id="SSF47396">
    <property type="entry name" value="Transcription factor IIA (TFIIA), alpha-helical domain"/>
    <property type="match status" value="1"/>
</dbReference>
<dbReference type="Proteomes" id="UP001470230">
    <property type="component" value="Unassembled WGS sequence"/>
</dbReference>
<accession>A0ABR2K1A3</accession>
<dbReference type="EMBL" id="JAPFFF010000008">
    <property type="protein sequence ID" value="KAK8884884.1"/>
    <property type="molecule type" value="Genomic_DNA"/>
</dbReference>
<organism evidence="2 3">
    <name type="scientific">Tritrichomonas musculus</name>
    <dbReference type="NCBI Taxonomy" id="1915356"/>
    <lineage>
        <taxon>Eukaryota</taxon>
        <taxon>Metamonada</taxon>
        <taxon>Parabasalia</taxon>
        <taxon>Tritrichomonadida</taxon>
        <taxon>Tritrichomonadidae</taxon>
        <taxon>Tritrichomonas</taxon>
    </lineage>
</organism>
<gene>
    <name evidence="2" type="ORF">M9Y10_044005</name>
</gene>
<name>A0ABR2K1A3_9EUKA</name>
<keyword evidence="3" id="KW-1185">Reference proteome</keyword>
<dbReference type="Gene3D" id="1.10.287.100">
    <property type="match status" value="1"/>
</dbReference>